<protein>
    <recommendedName>
        <fullName evidence="4">DUF2273 domain-containing protein</fullName>
    </recommendedName>
</protein>
<dbReference type="Proteomes" id="UP001611263">
    <property type="component" value="Unassembled WGS sequence"/>
</dbReference>
<dbReference type="EMBL" id="JBIRUQ010000001">
    <property type="protein sequence ID" value="MFI1460334.1"/>
    <property type="molecule type" value="Genomic_DNA"/>
</dbReference>
<evidence type="ECO:0008006" key="4">
    <source>
        <dbReference type="Google" id="ProtNLM"/>
    </source>
</evidence>
<evidence type="ECO:0000313" key="3">
    <source>
        <dbReference type="Proteomes" id="UP001611263"/>
    </source>
</evidence>
<keyword evidence="1" id="KW-1133">Transmembrane helix</keyword>
<comment type="caution">
    <text evidence="2">The sequence shown here is derived from an EMBL/GenBank/DDBJ whole genome shotgun (WGS) entry which is preliminary data.</text>
</comment>
<organism evidence="2 3">
    <name type="scientific">Nocardia carnea</name>
    <dbReference type="NCBI Taxonomy" id="37328"/>
    <lineage>
        <taxon>Bacteria</taxon>
        <taxon>Bacillati</taxon>
        <taxon>Actinomycetota</taxon>
        <taxon>Actinomycetes</taxon>
        <taxon>Mycobacteriales</taxon>
        <taxon>Nocardiaceae</taxon>
        <taxon>Nocardia</taxon>
    </lineage>
</organism>
<keyword evidence="1" id="KW-0472">Membrane</keyword>
<name>A0ABW7TH45_9NOCA</name>
<evidence type="ECO:0000256" key="1">
    <source>
        <dbReference type="SAM" id="Phobius"/>
    </source>
</evidence>
<gene>
    <name evidence="2" type="ORF">ACH4WX_06375</name>
</gene>
<evidence type="ECO:0000313" key="2">
    <source>
        <dbReference type="EMBL" id="MFI1460334.1"/>
    </source>
</evidence>
<dbReference type="GeneID" id="93509077"/>
<accession>A0ABW7TH45</accession>
<feature type="transmembrane region" description="Helical" evidence="1">
    <location>
        <begin position="12"/>
        <end position="36"/>
    </location>
</feature>
<proteinExistence type="predicted"/>
<keyword evidence="3" id="KW-1185">Reference proteome</keyword>
<dbReference type="RefSeq" id="WP_033241933.1">
    <property type="nucleotide sequence ID" value="NZ_JBIRUQ010000001.1"/>
</dbReference>
<reference evidence="2 3" key="1">
    <citation type="submission" date="2024-10" db="EMBL/GenBank/DDBJ databases">
        <title>The Natural Products Discovery Center: Release of the First 8490 Sequenced Strains for Exploring Actinobacteria Biosynthetic Diversity.</title>
        <authorList>
            <person name="Kalkreuter E."/>
            <person name="Kautsar S.A."/>
            <person name="Yang D."/>
            <person name="Bader C.D."/>
            <person name="Teijaro C.N."/>
            <person name="Fluegel L."/>
            <person name="Davis C.M."/>
            <person name="Simpson J.R."/>
            <person name="Lauterbach L."/>
            <person name="Steele A.D."/>
            <person name="Gui C."/>
            <person name="Meng S."/>
            <person name="Li G."/>
            <person name="Viehrig K."/>
            <person name="Ye F."/>
            <person name="Su P."/>
            <person name="Kiefer A.F."/>
            <person name="Nichols A."/>
            <person name="Cepeda A.J."/>
            <person name="Yan W."/>
            <person name="Fan B."/>
            <person name="Jiang Y."/>
            <person name="Adhikari A."/>
            <person name="Zheng C.-J."/>
            <person name="Schuster L."/>
            <person name="Cowan T.M."/>
            <person name="Smanski M.J."/>
            <person name="Chevrette M.G."/>
            <person name="De Carvalho L.P.S."/>
            <person name="Shen B."/>
        </authorList>
    </citation>
    <scope>NUCLEOTIDE SEQUENCE [LARGE SCALE GENOMIC DNA]</scope>
    <source>
        <strain evidence="2 3">NPDC020568</strain>
    </source>
</reference>
<sequence>MPGLRKFFRDTAYTVLGTTVVAALLILGFGFSGIWVTVVSVTAGMALGWAAEGSVELLRACRAGATQPAGDLGTATQDPPGT</sequence>
<keyword evidence="1" id="KW-0812">Transmembrane</keyword>